<accession>A0A077P9S5</accession>
<proteinExistence type="predicted"/>
<dbReference type="Proteomes" id="UP000028500">
    <property type="component" value="Unassembled WGS sequence"/>
</dbReference>
<dbReference type="AlphaFoldDB" id="A0A077P9S5"/>
<comment type="caution">
    <text evidence="2">The sequence shown here is derived from an EMBL/GenBank/DDBJ whole genome shotgun (WGS) entry which is preliminary data.</text>
</comment>
<protein>
    <submittedName>
        <fullName evidence="2">Uncharacterized protein</fullName>
    </submittedName>
</protein>
<evidence type="ECO:0000313" key="2">
    <source>
        <dbReference type="EMBL" id="CDH21135.1"/>
    </source>
</evidence>
<reference evidence="2" key="1">
    <citation type="submission" date="2013-07" db="EMBL/GenBank/DDBJ databases">
        <title>Sub-species coevolution in mutualistic symbiosis.</title>
        <authorList>
            <person name="Murfin K."/>
            <person name="Klassen J."/>
            <person name="Lee M."/>
            <person name="Forst S."/>
            <person name="Stock P."/>
            <person name="Goodrich-Blair H."/>
        </authorList>
    </citation>
    <scope>NUCLEOTIDE SEQUENCE [LARGE SCALE GENOMIC DNA]</scope>
    <source>
        <strain evidence="2">Kraussei Quebec</strain>
    </source>
</reference>
<dbReference type="HOGENOM" id="CLU_3174884_0_0_6"/>
<sequence>MAGLAVKPLHAVGLGQPEAFSGNATQTRVPGTVDPHDDGQPAVSPAV</sequence>
<feature type="region of interest" description="Disordered" evidence="1">
    <location>
        <begin position="12"/>
        <end position="47"/>
    </location>
</feature>
<dbReference type="EMBL" id="CBSY010000215">
    <property type="protein sequence ID" value="CDH21135.1"/>
    <property type="molecule type" value="Genomic_DNA"/>
</dbReference>
<evidence type="ECO:0000256" key="1">
    <source>
        <dbReference type="SAM" id="MobiDB-lite"/>
    </source>
</evidence>
<name>A0A077P9S5_XENBV</name>
<gene>
    <name evidence="2" type="ORF">XBKQ1_2920003</name>
</gene>
<evidence type="ECO:0000313" key="3">
    <source>
        <dbReference type="Proteomes" id="UP000028500"/>
    </source>
</evidence>
<keyword evidence="3" id="KW-1185">Reference proteome</keyword>
<organism evidence="2 3">
    <name type="scientific">Xenorhabdus bovienii str. kraussei Quebec</name>
    <dbReference type="NCBI Taxonomy" id="1398203"/>
    <lineage>
        <taxon>Bacteria</taxon>
        <taxon>Pseudomonadati</taxon>
        <taxon>Pseudomonadota</taxon>
        <taxon>Gammaproteobacteria</taxon>
        <taxon>Enterobacterales</taxon>
        <taxon>Morganellaceae</taxon>
        <taxon>Xenorhabdus</taxon>
    </lineage>
</organism>